<dbReference type="OrthoDB" id="432381at2759"/>
<accession>A0A0A8L2A1</accession>
<dbReference type="InterPro" id="IPR015910">
    <property type="entry name" value="I/U_nuclsd_hydro_CS"/>
</dbReference>
<proteinExistence type="inferred from homology"/>
<dbReference type="GO" id="GO:0008477">
    <property type="term" value="F:purine nucleosidase activity"/>
    <property type="evidence" value="ECO:0007669"/>
    <property type="project" value="TreeGrafter"/>
</dbReference>
<reference evidence="5 6" key="1">
    <citation type="submission" date="2014-03" db="EMBL/GenBank/DDBJ databases">
        <title>The genome of Kluyveromyces dobzhanskii.</title>
        <authorList>
            <person name="Nystedt B."/>
            <person name="Astrom S."/>
        </authorList>
    </citation>
    <scope>NUCLEOTIDE SEQUENCE [LARGE SCALE GENOMIC DNA]</scope>
    <source>
        <strain evidence="5 6">CBS 2104</strain>
    </source>
</reference>
<evidence type="ECO:0000256" key="1">
    <source>
        <dbReference type="ARBA" id="ARBA00009176"/>
    </source>
</evidence>
<dbReference type="InterPro" id="IPR036452">
    <property type="entry name" value="Ribo_hydro-like"/>
</dbReference>
<evidence type="ECO:0000313" key="6">
    <source>
        <dbReference type="Proteomes" id="UP000031516"/>
    </source>
</evidence>
<sequence>MTGNSVIPVWLDCDPGHDDAVAVLLSCFHPSIRLLGISASYGNASPENTLYNTLSLLTAFGKQDEIPVYKGAQRPWVRDVAYAPDIHGESGLDGTTLLPKPKHPFIEGSYVEAMEHAILESEGNITIVSTGTLTSVATLLKEKPYLKKHVKYISIMGGGINSGNRNDNDSAEFNIWADPDAANFVFRDEIIKDKCVLSPLDLTHTCLATSNVDKVILGDGSSKLRKLFYELFLFFAKTYKNKQGFEAGPPVHDPVTLMPLLYLYGHISNEVLQFHFERYDLSVDNDPTSLDYGRTVVTQTYAHDSNIGIIVGLQINVDFFWNQVFNALAVAEQYPGSI</sequence>
<organism evidence="5 6">
    <name type="scientific">Kluyveromyces dobzhanskii CBS 2104</name>
    <dbReference type="NCBI Taxonomy" id="1427455"/>
    <lineage>
        <taxon>Eukaryota</taxon>
        <taxon>Fungi</taxon>
        <taxon>Dikarya</taxon>
        <taxon>Ascomycota</taxon>
        <taxon>Saccharomycotina</taxon>
        <taxon>Saccharomycetes</taxon>
        <taxon>Saccharomycetales</taxon>
        <taxon>Saccharomycetaceae</taxon>
        <taxon>Kluyveromyces</taxon>
    </lineage>
</organism>
<evidence type="ECO:0000313" key="5">
    <source>
        <dbReference type="EMBL" id="CDO93025.1"/>
    </source>
</evidence>
<dbReference type="GO" id="GO:0006152">
    <property type="term" value="P:purine nucleoside catabolic process"/>
    <property type="evidence" value="ECO:0007669"/>
    <property type="project" value="TreeGrafter"/>
</dbReference>
<dbReference type="GO" id="GO:0045437">
    <property type="term" value="F:uridine nucleosidase activity"/>
    <property type="evidence" value="ECO:0007669"/>
    <property type="project" value="UniProtKB-ARBA"/>
</dbReference>
<keyword evidence="3" id="KW-0326">Glycosidase</keyword>
<gene>
    <name evidence="5" type="ORF">KLDO_g1331</name>
</gene>
<name>A0A0A8L2A1_9SACH</name>
<dbReference type="Gene3D" id="3.90.245.10">
    <property type="entry name" value="Ribonucleoside hydrolase-like"/>
    <property type="match status" value="1"/>
</dbReference>
<dbReference type="AlphaFoldDB" id="A0A0A8L2A1"/>
<protein>
    <submittedName>
        <fullName evidence="5">WGS project CCBQ000000000 data, contig 00099</fullName>
    </submittedName>
</protein>
<dbReference type="PANTHER" id="PTHR12304">
    <property type="entry name" value="INOSINE-URIDINE PREFERRING NUCLEOSIDE HYDROLASE"/>
    <property type="match status" value="1"/>
</dbReference>
<dbReference type="Proteomes" id="UP000031516">
    <property type="component" value="Unassembled WGS sequence"/>
</dbReference>
<evidence type="ECO:0000259" key="4">
    <source>
        <dbReference type="Pfam" id="PF01156"/>
    </source>
</evidence>
<comment type="caution">
    <text evidence="5">The sequence shown here is derived from an EMBL/GenBank/DDBJ whole genome shotgun (WGS) entry which is preliminary data.</text>
</comment>
<dbReference type="SUPFAM" id="SSF53590">
    <property type="entry name" value="Nucleoside hydrolase"/>
    <property type="match status" value="1"/>
</dbReference>
<dbReference type="PROSITE" id="PS01247">
    <property type="entry name" value="IUNH"/>
    <property type="match status" value="1"/>
</dbReference>
<evidence type="ECO:0000256" key="2">
    <source>
        <dbReference type="ARBA" id="ARBA00022801"/>
    </source>
</evidence>
<dbReference type="Pfam" id="PF01156">
    <property type="entry name" value="IU_nuc_hydro"/>
    <property type="match status" value="1"/>
</dbReference>
<feature type="domain" description="Inosine/uridine-preferring nucleoside hydrolase" evidence="4">
    <location>
        <begin position="9"/>
        <end position="322"/>
    </location>
</feature>
<evidence type="ECO:0000256" key="3">
    <source>
        <dbReference type="ARBA" id="ARBA00023295"/>
    </source>
</evidence>
<dbReference type="InterPro" id="IPR023186">
    <property type="entry name" value="IUNH"/>
</dbReference>
<keyword evidence="6" id="KW-1185">Reference proteome</keyword>
<comment type="similarity">
    <text evidence="1">Belongs to the IUNH family.</text>
</comment>
<dbReference type="GO" id="GO:0005829">
    <property type="term" value="C:cytosol"/>
    <property type="evidence" value="ECO:0007669"/>
    <property type="project" value="TreeGrafter"/>
</dbReference>
<keyword evidence="2" id="KW-0378">Hydrolase</keyword>
<dbReference type="EMBL" id="CCBQ010000019">
    <property type="protein sequence ID" value="CDO93025.1"/>
    <property type="molecule type" value="Genomic_DNA"/>
</dbReference>
<dbReference type="PANTHER" id="PTHR12304:SF4">
    <property type="entry name" value="URIDINE NUCLEOSIDASE"/>
    <property type="match status" value="1"/>
</dbReference>
<dbReference type="InterPro" id="IPR001910">
    <property type="entry name" value="Inosine/uridine_hydrolase_dom"/>
</dbReference>
<dbReference type="CDD" id="cd02651">
    <property type="entry name" value="nuc_hydro_IU_UC_XIUA"/>
    <property type="match status" value="1"/>
</dbReference>